<proteinExistence type="predicted"/>
<gene>
    <name evidence="2" type="ORF">FJTKL_04964</name>
</gene>
<protein>
    <submittedName>
        <fullName evidence="2">Uncharacterized protein</fullName>
    </submittedName>
</protein>
<dbReference type="EMBL" id="JBAWTH010000019">
    <property type="protein sequence ID" value="KAL2287526.1"/>
    <property type="molecule type" value="Genomic_DNA"/>
</dbReference>
<organism evidence="2 3">
    <name type="scientific">Diaporthe vaccinii</name>
    <dbReference type="NCBI Taxonomy" id="105482"/>
    <lineage>
        <taxon>Eukaryota</taxon>
        <taxon>Fungi</taxon>
        <taxon>Dikarya</taxon>
        <taxon>Ascomycota</taxon>
        <taxon>Pezizomycotina</taxon>
        <taxon>Sordariomycetes</taxon>
        <taxon>Sordariomycetidae</taxon>
        <taxon>Diaporthales</taxon>
        <taxon>Diaporthaceae</taxon>
        <taxon>Diaporthe</taxon>
        <taxon>Diaporthe eres species complex</taxon>
    </lineage>
</organism>
<comment type="caution">
    <text evidence="2">The sequence shown here is derived from an EMBL/GenBank/DDBJ whole genome shotgun (WGS) entry which is preliminary data.</text>
</comment>
<accession>A0ABR4EYK3</accession>
<sequence length="379" mass="39651">MYNPYAVTTQSLNFPCQSAQERKQGVGRSETTTTATTLSAGRVGGSGGDVLDTADLHAGTGQGTESGLGTRAGGLGGVTCVVGVSGFTDLDVQGGDAELLAAGGDVLGSQHGGVGGGLVTVGLDLHTTGDTANGLAATGITQNVSRSSNHLKVENIVSKDCVVPHVSWTCGRILSRADEPEIGDVDEGVVEGGEDTGNAEDEFTCENGGVRQSRMHSVRDAALAGLEGLWDEPPPPNDIHSTSHLPKDSRRHRPSRCLRRMFESRDETGIVVQMMPAATSPLPPPGTRSIYCGLSSSSPAGKAFALPCGLRDVPRGVGVEGLQRPSLLNPLPQSSTPREQRTSCLQETANREHHFSIQFEVLSDEIAPVVSCNMRLHLR</sequence>
<keyword evidence="3" id="KW-1185">Reference proteome</keyword>
<name>A0ABR4EYK3_9PEZI</name>
<feature type="region of interest" description="Disordered" evidence="1">
    <location>
        <begin position="18"/>
        <end position="46"/>
    </location>
</feature>
<feature type="region of interest" description="Disordered" evidence="1">
    <location>
        <begin position="227"/>
        <end position="254"/>
    </location>
</feature>
<dbReference type="Proteomes" id="UP001600888">
    <property type="component" value="Unassembled WGS sequence"/>
</dbReference>
<evidence type="ECO:0000313" key="2">
    <source>
        <dbReference type="EMBL" id="KAL2287526.1"/>
    </source>
</evidence>
<evidence type="ECO:0000313" key="3">
    <source>
        <dbReference type="Proteomes" id="UP001600888"/>
    </source>
</evidence>
<reference evidence="2 3" key="1">
    <citation type="submission" date="2024-03" db="EMBL/GenBank/DDBJ databases">
        <title>A high-quality draft genome sequence of Diaporthe vaccinii, a causative agent of upright dieback and viscid rot disease in cranberry plants.</title>
        <authorList>
            <person name="Sarrasin M."/>
            <person name="Lang B.F."/>
            <person name="Burger G."/>
        </authorList>
    </citation>
    <scope>NUCLEOTIDE SEQUENCE [LARGE SCALE GENOMIC DNA]</scope>
    <source>
        <strain evidence="2 3">IS7</strain>
    </source>
</reference>
<evidence type="ECO:0000256" key="1">
    <source>
        <dbReference type="SAM" id="MobiDB-lite"/>
    </source>
</evidence>